<keyword evidence="2" id="KW-1185">Reference proteome</keyword>
<proteinExistence type="predicted"/>
<reference evidence="1 2" key="1">
    <citation type="journal article" date="2012" name="BMC Genomics">
        <title>Comparative genomic analysis of human infective Trypanosoma cruzi lineages with the bat-restricted subspecies T. cruzi marinkellei.</title>
        <authorList>
            <person name="Franzen O."/>
            <person name="Talavera-Lopez C."/>
            <person name="Ochaya S."/>
            <person name="Butler C.E."/>
            <person name="Messenger L.A."/>
            <person name="Lewis M.D."/>
            <person name="Llewellyn M.S."/>
            <person name="Marinkelle C.J."/>
            <person name="Tyler K.M."/>
            <person name="Miles M.A."/>
            <person name="Andersson B."/>
        </authorList>
    </citation>
    <scope>NUCLEOTIDE SEQUENCE [LARGE SCALE GENOMIC DNA]</scope>
    <source>
        <strain evidence="1 2">B7</strain>
    </source>
</reference>
<dbReference type="Proteomes" id="UP000007350">
    <property type="component" value="Unassembled WGS sequence"/>
</dbReference>
<comment type="caution">
    <text evidence="1">The sequence shown here is derived from an EMBL/GenBank/DDBJ whole genome shotgun (WGS) entry which is preliminary data.</text>
</comment>
<name>K2MJE1_TRYCR</name>
<accession>K2MJE1</accession>
<evidence type="ECO:0000313" key="1">
    <source>
        <dbReference type="EMBL" id="EKF27285.1"/>
    </source>
</evidence>
<dbReference type="EMBL" id="AHKC01018514">
    <property type="protein sequence ID" value="EKF27285.1"/>
    <property type="molecule type" value="Genomic_DNA"/>
</dbReference>
<gene>
    <name evidence="1" type="ORF">MOQ_008995</name>
</gene>
<sequence length="10" mass="1012">MSDTTTKGDG</sequence>
<organism evidence="1 2">
    <name type="scientific">Trypanosoma cruzi marinkellei</name>
    <dbReference type="NCBI Taxonomy" id="85056"/>
    <lineage>
        <taxon>Eukaryota</taxon>
        <taxon>Discoba</taxon>
        <taxon>Euglenozoa</taxon>
        <taxon>Kinetoplastea</taxon>
        <taxon>Metakinetoplastina</taxon>
        <taxon>Trypanosomatida</taxon>
        <taxon>Trypanosomatidae</taxon>
        <taxon>Trypanosoma</taxon>
        <taxon>Schizotrypanum</taxon>
    </lineage>
</organism>
<evidence type="ECO:0000313" key="2">
    <source>
        <dbReference type="Proteomes" id="UP000007350"/>
    </source>
</evidence>
<feature type="non-terminal residue" evidence="1">
    <location>
        <position position="10"/>
    </location>
</feature>
<protein>
    <submittedName>
        <fullName evidence="1">Mucin-associated surface protein (MASP), putative</fullName>
    </submittedName>
</protein>